<dbReference type="Gene3D" id="1.10.10.10">
    <property type="entry name" value="Winged helix-like DNA-binding domain superfamily/Winged helix DNA-binding domain"/>
    <property type="match status" value="1"/>
</dbReference>
<dbReference type="Pfam" id="PF07729">
    <property type="entry name" value="FCD"/>
    <property type="match status" value="1"/>
</dbReference>
<dbReference type="PANTHER" id="PTHR43537:SF49">
    <property type="entry name" value="TRANSCRIPTIONAL REGULATORY PROTEIN"/>
    <property type="match status" value="1"/>
</dbReference>
<dbReference type="EMBL" id="RZIJ01000022">
    <property type="protein sequence ID" value="RUQ66180.1"/>
    <property type="molecule type" value="Genomic_DNA"/>
</dbReference>
<organism evidence="6 7">
    <name type="scientific">Azospirillum doebereinerae</name>
    <dbReference type="NCBI Taxonomy" id="92933"/>
    <lineage>
        <taxon>Bacteria</taxon>
        <taxon>Pseudomonadati</taxon>
        <taxon>Pseudomonadota</taxon>
        <taxon>Alphaproteobacteria</taxon>
        <taxon>Rhodospirillales</taxon>
        <taxon>Azospirillaceae</taxon>
        <taxon>Azospirillum</taxon>
    </lineage>
</organism>
<dbReference type="RefSeq" id="WP_127002403.1">
    <property type="nucleotide sequence ID" value="NZ_JBNPXW010000017.1"/>
</dbReference>
<dbReference type="PROSITE" id="PS50949">
    <property type="entry name" value="HTH_GNTR"/>
    <property type="match status" value="1"/>
</dbReference>
<dbReference type="SUPFAM" id="SSF48008">
    <property type="entry name" value="GntR ligand-binding domain-like"/>
    <property type="match status" value="1"/>
</dbReference>
<evidence type="ECO:0000313" key="6">
    <source>
        <dbReference type="EMBL" id="RUQ66180.1"/>
    </source>
</evidence>
<dbReference type="InterPro" id="IPR008920">
    <property type="entry name" value="TF_FadR/GntR_C"/>
</dbReference>
<evidence type="ECO:0000259" key="5">
    <source>
        <dbReference type="PROSITE" id="PS50949"/>
    </source>
</evidence>
<keyword evidence="7" id="KW-1185">Reference proteome</keyword>
<dbReference type="InterPro" id="IPR036390">
    <property type="entry name" value="WH_DNA-bd_sf"/>
</dbReference>
<gene>
    <name evidence="6" type="ORF">EJ913_23310</name>
</gene>
<dbReference type="InterPro" id="IPR036388">
    <property type="entry name" value="WH-like_DNA-bd_sf"/>
</dbReference>
<name>A0A433J389_9PROT</name>
<dbReference type="Proteomes" id="UP000280346">
    <property type="component" value="Unassembled WGS sequence"/>
</dbReference>
<evidence type="ECO:0000256" key="1">
    <source>
        <dbReference type="ARBA" id="ARBA00023015"/>
    </source>
</evidence>
<feature type="region of interest" description="Disordered" evidence="4">
    <location>
        <begin position="1"/>
        <end position="30"/>
    </location>
</feature>
<evidence type="ECO:0000256" key="3">
    <source>
        <dbReference type="ARBA" id="ARBA00023163"/>
    </source>
</evidence>
<feature type="compositionally biased region" description="Low complexity" evidence="4">
    <location>
        <begin position="17"/>
        <end position="30"/>
    </location>
</feature>
<sequence>MIPSTAHAPSTVRRPPRTAQAAPRTPSRAATATASIYRELRADIVGMHRKPGEPIVERLIAETYGVSRTPVREALLRLADDGLVEIFPQSGTFVARIPLDALPEAIVIRTALEGAAVRYAAQRATGSQIAALRANLVLQRESEAAEDLNGFHEADERFHALIAEIAGFPGLWGFAQQVKVHVDRYRRLTLPEPGRIGHVIDEHAAVVDAIADRDATRAERCMAEHIDGLLTAIPHAQGSNPFFFTGSPVAKTL</sequence>
<dbReference type="SUPFAM" id="SSF46785">
    <property type="entry name" value="Winged helix' DNA-binding domain"/>
    <property type="match status" value="1"/>
</dbReference>
<dbReference type="Gene3D" id="1.20.120.530">
    <property type="entry name" value="GntR ligand-binding domain-like"/>
    <property type="match status" value="1"/>
</dbReference>
<dbReference type="Pfam" id="PF00392">
    <property type="entry name" value="GntR"/>
    <property type="match status" value="1"/>
</dbReference>
<dbReference type="InterPro" id="IPR011711">
    <property type="entry name" value="GntR_C"/>
</dbReference>
<dbReference type="InterPro" id="IPR000524">
    <property type="entry name" value="Tscrpt_reg_HTH_GntR"/>
</dbReference>
<accession>A0A433J389</accession>
<dbReference type="PANTHER" id="PTHR43537">
    <property type="entry name" value="TRANSCRIPTIONAL REGULATOR, GNTR FAMILY"/>
    <property type="match status" value="1"/>
</dbReference>
<comment type="caution">
    <text evidence="6">The sequence shown here is derived from an EMBL/GenBank/DDBJ whole genome shotgun (WGS) entry which is preliminary data.</text>
</comment>
<proteinExistence type="predicted"/>
<dbReference type="CDD" id="cd07377">
    <property type="entry name" value="WHTH_GntR"/>
    <property type="match status" value="1"/>
</dbReference>
<reference evidence="6 7" key="1">
    <citation type="submission" date="2018-12" db="EMBL/GenBank/DDBJ databases">
        <authorList>
            <person name="Yang Y."/>
        </authorList>
    </citation>
    <scope>NUCLEOTIDE SEQUENCE [LARGE SCALE GENOMIC DNA]</scope>
    <source>
        <strain evidence="6 7">GSF71</strain>
    </source>
</reference>
<dbReference type="OrthoDB" id="9788098at2"/>
<keyword evidence="1" id="KW-0805">Transcription regulation</keyword>
<dbReference type="AlphaFoldDB" id="A0A433J389"/>
<evidence type="ECO:0000313" key="7">
    <source>
        <dbReference type="Proteomes" id="UP000280346"/>
    </source>
</evidence>
<dbReference type="GO" id="GO:0003677">
    <property type="term" value="F:DNA binding"/>
    <property type="evidence" value="ECO:0007669"/>
    <property type="project" value="UniProtKB-KW"/>
</dbReference>
<dbReference type="GO" id="GO:0003700">
    <property type="term" value="F:DNA-binding transcription factor activity"/>
    <property type="evidence" value="ECO:0007669"/>
    <property type="project" value="InterPro"/>
</dbReference>
<keyword evidence="2" id="KW-0238">DNA-binding</keyword>
<keyword evidence="3" id="KW-0804">Transcription</keyword>
<dbReference type="SMART" id="SM00345">
    <property type="entry name" value="HTH_GNTR"/>
    <property type="match status" value="1"/>
</dbReference>
<evidence type="ECO:0000256" key="2">
    <source>
        <dbReference type="ARBA" id="ARBA00023125"/>
    </source>
</evidence>
<dbReference type="SMART" id="SM00895">
    <property type="entry name" value="FCD"/>
    <property type="match status" value="1"/>
</dbReference>
<feature type="domain" description="HTH gntR-type" evidence="5">
    <location>
        <begin position="30"/>
        <end position="97"/>
    </location>
</feature>
<evidence type="ECO:0000256" key="4">
    <source>
        <dbReference type="SAM" id="MobiDB-lite"/>
    </source>
</evidence>
<protein>
    <submittedName>
        <fullName evidence="6">GntR family transcriptional regulator</fullName>
    </submittedName>
</protein>
<dbReference type="PRINTS" id="PR00035">
    <property type="entry name" value="HTHGNTR"/>
</dbReference>